<comment type="similarity">
    <text evidence="2">Belongs to the CDP-glycerol glycerophosphotransferase family.</text>
</comment>
<dbReference type="OrthoDB" id="9802649at2"/>
<dbReference type="PANTHER" id="PTHR37316">
    <property type="entry name" value="TEICHOIC ACID GLYCEROL-PHOSPHATE PRIMASE"/>
    <property type="match status" value="1"/>
</dbReference>
<dbReference type="Pfam" id="PF04464">
    <property type="entry name" value="Glyphos_transf"/>
    <property type="match status" value="1"/>
</dbReference>
<evidence type="ECO:0000256" key="1">
    <source>
        <dbReference type="ARBA" id="ARBA00004202"/>
    </source>
</evidence>
<dbReference type="Gene3D" id="3.40.50.11820">
    <property type="match status" value="1"/>
</dbReference>
<gene>
    <name evidence="7" type="primary">tagF1</name>
    <name evidence="7" type="ORF">FIV01_00160</name>
</gene>
<reference evidence="7 8" key="1">
    <citation type="submission" date="2019-10" db="EMBL/GenBank/DDBJ databases">
        <title>Complete genome sequence of Vibrio sp. strain THAF100, isolated from non-filtered water from the water column of tank 6 of a marine aquarium containing stony-coral fragments. Water maintained at 26 degree C.</title>
        <authorList>
            <person name="Ruckert C."/>
            <person name="Franco A."/>
            <person name="Kalinowski J."/>
            <person name="Glaeser S."/>
        </authorList>
    </citation>
    <scope>NUCLEOTIDE SEQUENCE [LARGE SCALE GENOMIC DNA]</scope>
    <source>
        <strain evidence="7 8">THAF100</strain>
    </source>
</reference>
<dbReference type="InterPro" id="IPR043148">
    <property type="entry name" value="TagF_C"/>
</dbReference>
<dbReference type="RefSeq" id="WP_152429212.1">
    <property type="nucleotide sequence ID" value="NZ_CBCSDK010000020.1"/>
</dbReference>
<protein>
    <submittedName>
        <fullName evidence="7">CDP-glycerol:poly(Glycerophosphate) glycerophosphotransferase</fullName>
        <ecNumber evidence="7">2.7.8.12</ecNumber>
    </submittedName>
</protein>
<evidence type="ECO:0000256" key="3">
    <source>
        <dbReference type="ARBA" id="ARBA00022475"/>
    </source>
</evidence>
<dbReference type="EMBL" id="CP045350">
    <property type="protein sequence ID" value="QFT24878.1"/>
    <property type="molecule type" value="Genomic_DNA"/>
</dbReference>
<dbReference type="GO" id="GO:0005886">
    <property type="term" value="C:plasma membrane"/>
    <property type="evidence" value="ECO:0007669"/>
    <property type="project" value="UniProtKB-SubCell"/>
</dbReference>
<keyword evidence="4 7" id="KW-0808">Transferase</keyword>
<evidence type="ECO:0000256" key="2">
    <source>
        <dbReference type="ARBA" id="ARBA00010488"/>
    </source>
</evidence>
<dbReference type="AlphaFoldDB" id="A0A5P9CF05"/>
<evidence type="ECO:0000313" key="7">
    <source>
        <dbReference type="EMBL" id="QFT24878.1"/>
    </source>
</evidence>
<dbReference type="GO" id="GO:0019350">
    <property type="term" value="P:teichoic acid biosynthetic process"/>
    <property type="evidence" value="ECO:0007669"/>
    <property type="project" value="UniProtKB-KW"/>
</dbReference>
<keyword evidence="6" id="KW-0472">Membrane</keyword>
<dbReference type="InterPro" id="IPR051612">
    <property type="entry name" value="Teichoic_Acid_Biosynth"/>
</dbReference>
<dbReference type="Gene3D" id="3.40.50.12580">
    <property type="match status" value="1"/>
</dbReference>
<dbReference type="SUPFAM" id="SSF53756">
    <property type="entry name" value="UDP-Glycosyltransferase/glycogen phosphorylase"/>
    <property type="match status" value="1"/>
</dbReference>
<keyword evidence="5" id="KW-0777">Teichoic acid biosynthesis</keyword>
<keyword evidence="3" id="KW-1003">Cell membrane</keyword>
<evidence type="ECO:0000313" key="8">
    <source>
        <dbReference type="Proteomes" id="UP000326936"/>
    </source>
</evidence>
<dbReference type="InterPro" id="IPR043149">
    <property type="entry name" value="TagF_N"/>
</dbReference>
<dbReference type="InterPro" id="IPR007554">
    <property type="entry name" value="Glycerophosphate_synth"/>
</dbReference>
<evidence type="ECO:0000256" key="4">
    <source>
        <dbReference type="ARBA" id="ARBA00022679"/>
    </source>
</evidence>
<dbReference type="Proteomes" id="UP000326936">
    <property type="component" value="Chromosome"/>
</dbReference>
<dbReference type="GO" id="GO:0047355">
    <property type="term" value="F:CDP-glycerol glycerophosphotransferase activity"/>
    <property type="evidence" value="ECO:0007669"/>
    <property type="project" value="UniProtKB-EC"/>
</dbReference>
<organism evidence="7 8">
    <name type="scientific">Vibrio aquimaris</name>
    <dbReference type="NCBI Taxonomy" id="2587862"/>
    <lineage>
        <taxon>Bacteria</taxon>
        <taxon>Pseudomonadati</taxon>
        <taxon>Pseudomonadota</taxon>
        <taxon>Gammaproteobacteria</taxon>
        <taxon>Vibrionales</taxon>
        <taxon>Vibrionaceae</taxon>
        <taxon>Vibrio</taxon>
    </lineage>
</organism>
<sequence>MMKAIVLSLSQKDKVREVIVSILGLSFKFFSLFFKVEKGMFFFESFDGRAISDSPYELYKQLSKRVDAKFVWSSQAKSKQANIIIEEGVFFVKPNSLKYFYYLAKSEYIISNSRMSYFFSKKSDQYYIQCWHGTPLKKIGCDIKKATNSLVSHNAIDLAYITEGKIIDVFISPSSYATSCFISSFALKKEKILELGYPRNDVLVNNSKDSSFIHTIKSRLGIPLSNRVILYAPTYRDYDVDSHGKYNFNNFLCSDDFCSSFSENVTLLIRGHYFTETISNHRKFIDVSQYNNIADLYLISDVLITDYSSVFFDFAILNRPIYFYLPDLEQYEVNTRGFYIKVPDDLPGFSTSNPLELAKKILSDNFETVDHSCFNNTYNPYEDGQSTKRCCDYLLTLGKED</sequence>
<evidence type="ECO:0000256" key="5">
    <source>
        <dbReference type="ARBA" id="ARBA00022944"/>
    </source>
</evidence>
<name>A0A5P9CF05_9VIBR</name>
<dbReference type="PANTHER" id="PTHR37316:SF3">
    <property type="entry name" value="TEICHOIC ACID GLYCEROL-PHOSPHATE TRANSFERASE"/>
    <property type="match status" value="1"/>
</dbReference>
<comment type="subcellular location">
    <subcellularLocation>
        <location evidence="1">Cell membrane</location>
        <topology evidence="1">Peripheral membrane protein</topology>
    </subcellularLocation>
</comment>
<evidence type="ECO:0000256" key="6">
    <source>
        <dbReference type="ARBA" id="ARBA00023136"/>
    </source>
</evidence>
<keyword evidence="8" id="KW-1185">Reference proteome</keyword>
<dbReference type="KEGG" id="vaq:FIV01_00160"/>
<accession>A0A5P9CF05</accession>
<proteinExistence type="inferred from homology"/>
<dbReference type="EC" id="2.7.8.12" evidence="7"/>